<gene>
    <name evidence="2" type="ORF">P8192_13485</name>
</gene>
<evidence type="ECO:0000313" key="2">
    <source>
        <dbReference type="EMBL" id="WFP16373.1"/>
    </source>
</evidence>
<reference evidence="2 3" key="1">
    <citation type="submission" date="2023-04" db="EMBL/GenBank/DDBJ databases">
        <title>Funneling lignin-derived compounds into biodiesel using alkali-halophilic Citricoccus sp. P2.</title>
        <authorList>
            <person name="Luo C.-B."/>
        </authorList>
    </citation>
    <scope>NUCLEOTIDE SEQUENCE [LARGE SCALE GENOMIC DNA]</scope>
    <source>
        <strain evidence="2 3">P2</strain>
    </source>
</reference>
<feature type="chain" id="PRO_5046369531" description="Secreted protein" evidence="1">
    <location>
        <begin position="35"/>
        <end position="103"/>
    </location>
</feature>
<name>A0ABY8H5F8_9MICC</name>
<keyword evidence="3" id="KW-1185">Reference proteome</keyword>
<evidence type="ECO:0008006" key="4">
    <source>
        <dbReference type="Google" id="ProtNLM"/>
    </source>
</evidence>
<sequence length="103" mass="10799">MSRTTSALKKTLAGAAASVALVAGGVAVAAPAQAGPIKSTFVTVTGPDTCYAATTAKVAQLTWQRQVVDVKYWCKKVKMPLSGGGHYYKYSSYITYHDGKGHS</sequence>
<accession>A0ABY8H5F8</accession>
<evidence type="ECO:0000256" key="1">
    <source>
        <dbReference type="SAM" id="SignalP"/>
    </source>
</evidence>
<dbReference type="EMBL" id="CP121252">
    <property type="protein sequence ID" value="WFP16373.1"/>
    <property type="molecule type" value="Genomic_DNA"/>
</dbReference>
<proteinExistence type="predicted"/>
<evidence type="ECO:0000313" key="3">
    <source>
        <dbReference type="Proteomes" id="UP001219037"/>
    </source>
</evidence>
<feature type="signal peptide" evidence="1">
    <location>
        <begin position="1"/>
        <end position="34"/>
    </location>
</feature>
<protein>
    <recommendedName>
        <fullName evidence="4">Secreted protein</fullName>
    </recommendedName>
</protein>
<organism evidence="2 3">
    <name type="scientific">Citricoccus muralis</name>
    <dbReference type="NCBI Taxonomy" id="169134"/>
    <lineage>
        <taxon>Bacteria</taxon>
        <taxon>Bacillati</taxon>
        <taxon>Actinomycetota</taxon>
        <taxon>Actinomycetes</taxon>
        <taxon>Micrococcales</taxon>
        <taxon>Micrococcaceae</taxon>
        <taxon>Citricoccus</taxon>
    </lineage>
</organism>
<keyword evidence="1" id="KW-0732">Signal</keyword>
<dbReference type="RefSeq" id="WP_278157517.1">
    <property type="nucleotide sequence ID" value="NZ_CP121252.1"/>
</dbReference>
<dbReference type="Proteomes" id="UP001219037">
    <property type="component" value="Chromosome"/>
</dbReference>